<keyword evidence="5" id="KW-1185">Reference proteome</keyword>
<dbReference type="InterPro" id="IPR032675">
    <property type="entry name" value="LRR_dom_sf"/>
</dbReference>
<dbReference type="InParanoid" id="Q54H59"/>
<dbReference type="Pfam" id="PF24141">
    <property type="entry name" value="LRR_ComC"/>
    <property type="match status" value="1"/>
</dbReference>
<evidence type="ECO:0000259" key="3">
    <source>
        <dbReference type="PROSITE" id="PS50026"/>
    </source>
</evidence>
<dbReference type="SMART" id="SM00181">
    <property type="entry name" value="EGF"/>
    <property type="match status" value="2"/>
</dbReference>
<dbReference type="RefSeq" id="XP_636059.1">
    <property type="nucleotide sequence ID" value="XM_630967.1"/>
</dbReference>
<dbReference type="Proteomes" id="UP000002195">
    <property type="component" value="Unassembled WGS sequence"/>
</dbReference>
<dbReference type="InterPro" id="IPR057013">
    <property type="entry name" value="LRR_ComC"/>
</dbReference>
<dbReference type="PANTHER" id="PTHR24032:SF70">
    <property type="entry name" value="EGF-LIKE DOMAIN-CONTAINING PROTEIN"/>
    <property type="match status" value="1"/>
</dbReference>
<organism evidence="4 5">
    <name type="scientific">Dictyostelium discoideum</name>
    <name type="common">Social amoeba</name>
    <dbReference type="NCBI Taxonomy" id="44689"/>
    <lineage>
        <taxon>Eukaryota</taxon>
        <taxon>Amoebozoa</taxon>
        <taxon>Evosea</taxon>
        <taxon>Eumycetozoa</taxon>
        <taxon>Dictyostelia</taxon>
        <taxon>Dictyosteliales</taxon>
        <taxon>Dictyosteliaceae</taxon>
        <taxon>Dictyostelium</taxon>
    </lineage>
</organism>
<proteinExistence type="predicted"/>
<dbReference type="PROSITE" id="PS01186">
    <property type="entry name" value="EGF_2"/>
    <property type="match status" value="2"/>
</dbReference>
<dbReference type="PhylomeDB" id="Q54H59"/>
<dbReference type="KEGG" id="ddi:DDB_G0289689"/>
<keyword evidence="2" id="KW-0472">Membrane</keyword>
<comment type="caution">
    <text evidence="1">Lacks conserved residue(s) required for the propagation of feature annotation.</text>
</comment>
<evidence type="ECO:0000313" key="4">
    <source>
        <dbReference type="EMBL" id="EAL62556.1"/>
    </source>
</evidence>
<evidence type="ECO:0000256" key="1">
    <source>
        <dbReference type="PROSITE-ProRule" id="PRU00076"/>
    </source>
</evidence>
<dbReference type="PROSITE" id="PS00022">
    <property type="entry name" value="EGF_1"/>
    <property type="match status" value="2"/>
</dbReference>
<dbReference type="Gene3D" id="2.10.25.10">
    <property type="entry name" value="Laminin"/>
    <property type="match status" value="1"/>
</dbReference>
<dbReference type="PROSITE" id="PS50026">
    <property type="entry name" value="EGF_3"/>
    <property type="match status" value="1"/>
</dbReference>
<name>Q54H59_DICDI</name>
<dbReference type="PaxDb" id="44689-DDB0188522"/>
<dbReference type="HOGENOM" id="CLU_003793_0_0_1"/>
<dbReference type="SMR" id="Q54H59"/>
<dbReference type="dictyBase" id="DDB_G0289689"/>
<keyword evidence="2" id="KW-0812">Transmembrane</keyword>
<comment type="caution">
    <text evidence="4">The sequence shown here is derived from an EMBL/GenBank/DDBJ whole genome shotgun (WGS) entry which is preliminary data.</text>
</comment>
<accession>Q54H59</accession>
<dbReference type="InterPro" id="IPR053331">
    <property type="entry name" value="EGF-like_comC"/>
</dbReference>
<feature type="transmembrane region" description="Helical" evidence="2">
    <location>
        <begin position="888"/>
        <end position="912"/>
    </location>
</feature>
<dbReference type="AlphaFoldDB" id="Q54H59"/>
<dbReference type="GeneID" id="8627268"/>
<dbReference type="VEuPathDB" id="AmoebaDB:DDB_G0289689"/>
<gene>
    <name evidence="4" type="ORF">DDB_G0289689</name>
</gene>
<reference evidence="4 5" key="1">
    <citation type="journal article" date="2005" name="Nature">
        <title>The genome of the social amoeba Dictyostelium discoideum.</title>
        <authorList>
            <consortium name="The Dictyostelium discoideum Sequencing Consortium"/>
            <person name="Eichinger L."/>
            <person name="Pachebat J.A."/>
            <person name="Glockner G."/>
            <person name="Rajandream M.A."/>
            <person name="Sucgang R."/>
            <person name="Berriman M."/>
            <person name="Song J."/>
            <person name="Olsen R."/>
            <person name="Szafranski K."/>
            <person name="Xu Q."/>
            <person name="Tunggal B."/>
            <person name="Kummerfeld S."/>
            <person name="Madera M."/>
            <person name="Konfortov B.A."/>
            <person name="Rivero F."/>
            <person name="Bankier A.T."/>
            <person name="Lehmann R."/>
            <person name="Hamlin N."/>
            <person name="Davies R."/>
            <person name="Gaudet P."/>
            <person name="Fey P."/>
            <person name="Pilcher K."/>
            <person name="Chen G."/>
            <person name="Saunders D."/>
            <person name="Sodergren E."/>
            <person name="Davis P."/>
            <person name="Kerhornou A."/>
            <person name="Nie X."/>
            <person name="Hall N."/>
            <person name="Anjard C."/>
            <person name="Hemphill L."/>
            <person name="Bason N."/>
            <person name="Farbrother P."/>
            <person name="Desany B."/>
            <person name="Just E."/>
            <person name="Morio T."/>
            <person name="Rost R."/>
            <person name="Churcher C."/>
            <person name="Cooper J."/>
            <person name="Haydock S."/>
            <person name="van Driessche N."/>
            <person name="Cronin A."/>
            <person name="Goodhead I."/>
            <person name="Muzny D."/>
            <person name="Mourier T."/>
            <person name="Pain A."/>
            <person name="Lu M."/>
            <person name="Harper D."/>
            <person name="Lindsay R."/>
            <person name="Hauser H."/>
            <person name="James K."/>
            <person name="Quiles M."/>
            <person name="Madan Babu M."/>
            <person name="Saito T."/>
            <person name="Buchrieser C."/>
            <person name="Wardroper A."/>
            <person name="Felder M."/>
            <person name="Thangavelu M."/>
            <person name="Johnson D."/>
            <person name="Knights A."/>
            <person name="Loulseged H."/>
            <person name="Mungall K."/>
            <person name="Oliver K."/>
            <person name="Price C."/>
            <person name="Quail M.A."/>
            <person name="Urushihara H."/>
            <person name="Hernandez J."/>
            <person name="Rabbinowitsch E."/>
            <person name="Steffen D."/>
            <person name="Sanders M."/>
            <person name="Ma J."/>
            <person name="Kohara Y."/>
            <person name="Sharp S."/>
            <person name="Simmonds M."/>
            <person name="Spiegler S."/>
            <person name="Tivey A."/>
            <person name="Sugano S."/>
            <person name="White B."/>
            <person name="Walker D."/>
            <person name="Woodward J."/>
            <person name="Winckler T."/>
            <person name="Tanaka Y."/>
            <person name="Shaulsky G."/>
            <person name="Schleicher M."/>
            <person name="Weinstock G."/>
            <person name="Rosenthal A."/>
            <person name="Cox E.C."/>
            <person name="Chisholm R.L."/>
            <person name="Gibbs R."/>
            <person name="Loomis W.F."/>
            <person name="Platzer M."/>
            <person name="Kay R.R."/>
            <person name="Williams J."/>
            <person name="Dear P.H."/>
            <person name="Noegel A.A."/>
            <person name="Barrell B."/>
            <person name="Kuspa A."/>
        </authorList>
    </citation>
    <scope>NUCLEOTIDE SEQUENCE [LARGE SCALE GENOMIC DNA]</scope>
    <source>
        <strain evidence="4 5">AX4</strain>
    </source>
</reference>
<dbReference type="Gene3D" id="3.80.10.10">
    <property type="entry name" value="Ribonuclease Inhibitor"/>
    <property type="match status" value="1"/>
</dbReference>
<feature type="transmembrane region" description="Helical" evidence="2">
    <location>
        <begin position="7"/>
        <end position="25"/>
    </location>
</feature>
<evidence type="ECO:0000313" key="5">
    <source>
        <dbReference type="Proteomes" id="UP000002195"/>
    </source>
</evidence>
<dbReference type="OMA" id="PACEITG"/>
<sequence length="933" mass="104380">MKKIYMFVFIFFYFYLNICASSLILDPSEAQLLNDLVNSMNVNMTGFPIISEGVYDFCNYSNQYMFSCTTISNKVVLIYADIIQTNTQIIESSSFSFSSLSKLKLSNCYLSPDFLSNVYVESITLTLCNVVKIDSPISQTYLSIVHPPSFQGEFKFSYLNKFGILEIVPNTSIGEISVTYVNDLKSVLDIDFLSLVANSIPSFTNVNVKELNLYLTDYFSYINNDVSNLATMTKVQKLNCKLIKFYLSFSAFINNSTIDFPISIFNIQNSIMTSLSIGGMINKPTQMIELPENNNITELRFGYTFGEFSINGMIPFLSLPNIKKFEINGGNFPNEKDLNKFSNVDELKILYSNLNVKLPKNNFSILDLSNNMISGTVDSSYCTMNSMSLDLKFNNLSGTLPSCFSCYPSSSRNIFLFNSNLKYDPTCSTIKVNIYIDRVNKKLIMWGNDIGLNSQDFYTVPFFSWEPTIPSYRFESSYYFNELLPSNEIVKTVNATQSQLPPKCYRECNIGEYCDTNSLKCVCAVGWSGDDCSINTNIYVSSIDSVNEMGGDITLYVSIDNQNCPLIQNTITNVSIQCTIWPGTGKKSLSIQQNGVSWSGYFIYETSVKSCLNNCSKNGDCIVNTGECNCRSGYTGFDCSIISGGGGGNGNGGVPSSNTTIDNNGTTVINNQKTSYQILITKLIEFDVDKNVIKEYTLDNKWVTEMKNTDDNNSNNIYQFSQTLVQSLTNCTVSYTVEEIKEKSKHYSFAGYNLTLDSGSIKISVSINNYQYNSFLNNLQLQFQSSVTSDNNDCNQQDTDIQNSNNELLNYITIKKDSKIMQARFLNRILSDGRSSIITSELVTKSSDSVIVGLNLPYCTNCIIDPDFSVLVTTSFKNDCGESERPAYLIPVVVVSGVLGVALVIALSFYIYKKKFVENQLSKKLKKIGTQGS</sequence>
<dbReference type="eggNOG" id="ENOG502RCFZ">
    <property type="taxonomic scope" value="Eukaryota"/>
</dbReference>
<protein>
    <recommendedName>
        <fullName evidence="3">EGF-like domain-containing protein</fullName>
    </recommendedName>
</protein>
<dbReference type="EMBL" id="AAFI02000148">
    <property type="protein sequence ID" value="EAL62556.1"/>
    <property type="molecule type" value="Genomic_DNA"/>
</dbReference>
<dbReference type="InterPro" id="IPR054484">
    <property type="entry name" value="ComC_SSD"/>
</dbReference>
<evidence type="ECO:0000256" key="2">
    <source>
        <dbReference type="SAM" id="Phobius"/>
    </source>
</evidence>
<dbReference type="FunCoup" id="Q54H59">
    <property type="interactions" value="877"/>
</dbReference>
<dbReference type="InterPro" id="IPR000742">
    <property type="entry name" value="EGF"/>
</dbReference>
<dbReference type="PANTHER" id="PTHR24032">
    <property type="entry name" value="EGF-LIKE DOMAIN-CONTAINING PROTEIN-RELATED-RELATED"/>
    <property type="match status" value="1"/>
</dbReference>
<feature type="disulfide bond" evidence="1">
    <location>
        <begin position="611"/>
        <end position="621"/>
    </location>
</feature>
<feature type="disulfide bond" evidence="1">
    <location>
        <begin position="630"/>
        <end position="639"/>
    </location>
</feature>
<keyword evidence="1" id="KW-0245">EGF-like domain</keyword>
<feature type="domain" description="EGF-like" evidence="3">
    <location>
        <begin position="607"/>
        <end position="640"/>
    </location>
</feature>
<keyword evidence="2" id="KW-1133">Transmembrane helix</keyword>
<keyword evidence="1" id="KW-1015">Disulfide bond</keyword>
<dbReference type="Pfam" id="PF22933">
    <property type="entry name" value="ComC_SSD"/>
    <property type="match status" value="1"/>
</dbReference>